<gene>
    <name evidence="1" type="primary">P0702D12.17</name>
</gene>
<dbReference type="EMBL" id="AP002820">
    <property type="protein sequence ID" value="BAD86894.1"/>
    <property type="molecule type" value="Genomic_DNA"/>
</dbReference>
<evidence type="ECO:0000313" key="1">
    <source>
        <dbReference type="EMBL" id="BAD86894.1"/>
    </source>
</evidence>
<dbReference type="Proteomes" id="UP000817658">
    <property type="component" value="Chromosome 1"/>
</dbReference>
<sequence length="59" mass="6538">MVLPGAVLPRMARQWSARAVVADSGCGGGPWIWWRRWEEEKDNNGGDGRRKTWTVVAGG</sequence>
<reference evidence="1" key="1">
    <citation type="journal article" date="2002" name="Nature">
        <title>The genome sequence and structure of rice chromosome 1.</title>
        <authorList>
            <person name="Sasaki T."/>
            <person name="Matsumoto T."/>
            <person name="Yamamoto K."/>
            <person name="Sakata K."/>
            <person name="Baba T."/>
            <person name="Katayose Y."/>
            <person name="Wu J."/>
            <person name="Niimura Y."/>
            <person name="Cheng Z."/>
            <person name="Nagamura Y."/>
            <person name="Antonio B.A."/>
            <person name="Kanamori H."/>
            <person name="Hosokawa S."/>
            <person name="Masukawa M."/>
            <person name="Arikawa K."/>
            <person name="Chiden Y."/>
            <person name="Hayashi M."/>
            <person name="Okamoto M."/>
            <person name="Ando T."/>
            <person name="Aoki H."/>
            <person name="Arita K."/>
            <person name="Hamada M."/>
            <person name="Harada C."/>
            <person name="Hijishita S."/>
            <person name="Honda M."/>
            <person name="Ichikawa Y."/>
            <person name="Idonuma A."/>
            <person name="Iijima M."/>
            <person name="Ikeda M."/>
            <person name="Ikeno M."/>
            <person name="Itoh S."/>
            <person name="Itoh T."/>
            <person name="Itoh Y."/>
            <person name="Itoh Y."/>
            <person name="Iwabuchi A."/>
            <person name="Kamiya K."/>
            <person name="Karasawa W."/>
            <person name="Katagiri S."/>
            <person name="Kikuta A."/>
            <person name="Kobayashi N."/>
            <person name="Kono I."/>
            <person name="Machita K."/>
            <person name="Maehara T."/>
            <person name="Mizuno H."/>
            <person name="Mizubayashi T."/>
            <person name="Mukai Y."/>
            <person name="Nagasaki H."/>
            <person name="Nakashima M."/>
            <person name="Nakama Y."/>
            <person name="Nakamichi Y."/>
            <person name="Nakamura M."/>
            <person name="Namiki N."/>
            <person name="Negishi M."/>
            <person name="Ohta I."/>
            <person name="Ono N."/>
            <person name="Saji S."/>
            <person name="Sakai K."/>
            <person name="Shibata M."/>
            <person name="Shimokawa T."/>
            <person name="Shomura A."/>
            <person name="Song J."/>
            <person name="Takazaki Y."/>
            <person name="Terasawa K."/>
            <person name="Tsuji K."/>
            <person name="Waki K."/>
            <person name="Yamagata H."/>
            <person name="Yamane H."/>
            <person name="Yoshiki S."/>
            <person name="Yoshihara R."/>
            <person name="Yukawa K."/>
            <person name="Zhong H."/>
            <person name="Iwama H."/>
            <person name="Endo T."/>
            <person name="Ito H."/>
            <person name="Hahn J.H."/>
            <person name="Kim H.I."/>
            <person name="Eun M.Y."/>
            <person name="Yano M."/>
            <person name="Jiang J."/>
            <person name="Gojobori T."/>
        </authorList>
    </citation>
    <scope>NUCLEOTIDE SEQUENCE [LARGE SCALE GENOMIC DNA]</scope>
</reference>
<accession>Q5JNR2</accession>
<proteinExistence type="predicted"/>
<protein>
    <submittedName>
        <fullName evidence="1">Uncharacterized protein</fullName>
    </submittedName>
</protein>
<dbReference type="AlphaFoldDB" id="Q5JNR2"/>
<name>Q5JNR2_ORYSJ</name>
<organism evidence="1">
    <name type="scientific">Oryza sativa subsp. japonica</name>
    <name type="common">Rice</name>
    <dbReference type="NCBI Taxonomy" id="39947"/>
    <lineage>
        <taxon>Eukaryota</taxon>
        <taxon>Viridiplantae</taxon>
        <taxon>Streptophyta</taxon>
        <taxon>Embryophyta</taxon>
        <taxon>Tracheophyta</taxon>
        <taxon>Spermatophyta</taxon>
        <taxon>Magnoliopsida</taxon>
        <taxon>Liliopsida</taxon>
        <taxon>Poales</taxon>
        <taxon>Poaceae</taxon>
        <taxon>BOP clade</taxon>
        <taxon>Oryzoideae</taxon>
        <taxon>Oryzeae</taxon>
        <taxon>Oryzinae</taxon>
        <taxon>Oryza</taxon>
        <taxon>Oryza sativa</taxon>
    </lineage>
</organism>